<dbReference type="CDD" id="cd06222">
    <property type="entry name" value="RNase_H_like"/>
    <property type="match status" value="1"/>
</dbReference>
<evidence type="ECO:0000313" key="3">
    <source>
        <dbReference type="RefSeq" id="XP_009775119.1"/>
    </source>
</evidence>
<dbReference type="InterPro" id="IPR036397">
    <property type="entry name" value="RNaseH_sf"/>
</dbReference>
<dbReference type="eggNOG" id="KOG1075">
    <property type="taxonomic scope" value="Eukaryota"/>
</dbReference>
<evidence type="ECO:0000259" key="1">
    <source>
        <dbReference type="PROSITE" id="PS50879"/>
    </source>
</evidence>
<sequence length="381" mass="44311">MGSSLLWFENWIGLGTLYFVTPPDFFCDKIIQNVYEVVQGNRWNARLLNLLLPADLAEYIQHNIKPPVHDGMLDVPVWKLELRGEFSAKSAWDYVRRRRDPSTAYRNIWTKGMSFKVSFFMWKVWKNKLPLDDFFKRKVWHYFLAAAGIAVEGLTFYQAIMKCWTVQAIPRVIYQISTMLQLLVKYRKPSMQNIPHKWPDLVSMMKQYTPKLKYTKVLWELPEQGWIKDNTDGASRGNPGRSSFGYVLRNEEGNIVYACGKEIQEGTNTEAEVKAILEALKYCVDNDYILIDMHTNSMIIKNVLQGVWYIPWTIATEVRAILELMERCNLKLSHTLREGNQLADHIANYALDAGPMECHSFCDLDVKGKKIVNSDKLQRHI</sequence>
<dbReference type="InterPro" id="IPR002156">
    <property type="entry name" value="RNaseH_domain"/>
</dbReference>
<dbReference type="AlphaFoldDB" id="A0A1U7WKC3"/>
<dbReference type="SUPFAM" id="SSF53098">
    <property type="entry name" value="Ribonuclease H-like"/>
    <property type="match status" value="1"/>
</dbReference>
<dbReference type="InterPro" id="IPR026960">
    <property type="entry name" value="RVT-Znf"/>
</dbReference>
<dbReference type="Gene3D" id="3.30.420.10">
    <property type="entry name" value="Ribonuclease H-like superfamily/Ribonuclease H"/>
    <property type="match status" value="1"/>
</dbReference>
<dbReference type="Pfam" id="PF13456">
    <property type="entry name" value="RVT_3"/>
    <property type="match status" value="1"/>
</dbReference>
<protein>
    <submittedName>
        <fullName evidence="3">Uncharacterized protein LOC104225055</fullName>
    </submittedName>
</protein>
<dbReference type="Proteomes" id="UP000189701">
    <property type="component" value="Unplaced"/>
</dbReference>
<dbReference type="PROSITE" id="PS50879">
    <property type="entry name" value="RNASE_H_1"/>
    <property type="match status" value="1"/>
</dbReference>
<keyword evidence="2" id="KW-1185">Reference proteome</keyword>
<dbReference type="GO" id="GO:0004523">
    <property type="term" value="F:RNA-DNA hybrid ribonuclease activity"/>
    <property type="evidence" value="ECO:0007669"/>
    <property type="project" value="InterPro"/>
</dbReference>
<reference evidence="2" key="1">
    <citation type="journal article" date="2013" name="Genome Biol.">
        <title>Reference genomes and transcriptomes of Nicotiana sylvestris and Nicotiana tomentosiformis.</title>
        <authorList>
            <person name="Sierro N."/>
            <person name="Battey J.N."/>
            <person name="Ouadi S."/>
            <person name="Bovet L."/>
            <person name="Goepfert S."/>
            <person name="Bakaher N."/>
            <person name="Peitsch M.C."/>
            <person name="Ivanov N.V."/>
        </authorList>
    </citation>
    <scope>NUCLEOTIDE SEQUENCE [LARGE SCALE GENOMIC DNA]</scope>
</reference>
<dbReference type="InterPro" id="IPR053151">
    <property type="entry name" value="RNase_H-like"/>
</dbReference>
<feature type="domain" description="RNase H type-1" evidence="1">
    <location>
        <begin position="223"/>
        <end position="352"/>
    </location>
</feature>
<dbReference type="InterPro" id="IPR012337">
    <property type="entry name" value="RNaseH-like_sf"/>
</dbReference>
<evidence type="ECO:0000313" key="2">
    <source>
        <dbReference type="Proteomes" id="UP000189701"/>
    </source>
</evidence>
<dbReference type="PANTHER" id="PTHR47723">
    <property type="entry name" value="OS05G0353850 PROTEIN"/>
    <property type="match status" value="1"/>
</dbReference>
<accession>A0A1U7WKC3</accession>
<dbReference type="GO" id="GO:0003676">
    <property type="term" value="F:nucleic acid binding"/>
    <property type="evidence" value="ECO:0007669"/>
    <property type="project" value="InterPro"/>
</dbReference>
<organism evidence="2 3">
    <name type="scientific">Nicotiana sylvestris</name>
    <name type="common">Wood tobacco</name>
    <name type="synonym">South American tobacco</name>
    <dbReference type="NCBI Taxonomy" id="4096"/>
    <lineage>
        <taxon>Eukaryota</taxon>
        <taxon>Viridiplantae</taxon>
        <taxon>Streptophyta</taxon>
        <taxon>Embryophyta</taxon>
        <taxon>Tracheophyta</taxon>
        <taxon>Spermatophyta</taxon>
        <taxon>Magnoliopsida</taxon>
        <taxon>eudicotyledons</taxon>
        <taxon>Gunneridae</taxon>
        <taxon>Pentapetalae</taxon>
        <taxon>asterids</taxon>
        <taxon>lamiids</taxon>
        <taxon>Solanales</taxon>
        <taxon>Solanaceae</taxon>
        <taxon>Nicotianoideae</taxon>
        <taxon>Nicotianeae</taxon>
        <taxon>Nicotiana</taxon>
    </lineage>
</organism>
<reference evidence="3" key="2">
    <citation type="submission" date="2025-08" db="UniProtKB">
        <authorList>
            <consortium name="RefSeq"/>
        </authorList>
    </citation>
    <scope>IDENTIFICATION</scope>
    <source>
        <tissue evidence="3">Leaf</tissue>
    </source>
</reference>
<name>A0A1U7WKC3_NICSY</name>
<dbReference type="RefSeq" id="XP_009775119.1">
    <property type="nucleotide sequence ID" value="XM_009776817.1"/>
</dbReference>
<dbReference type="Pfam" id="PF13966">
    <property type="entry name" value="zf-RVT"/>
    <property type="match status" value="1"/>
</dbReference>
<gene>
    <name evidence="3" type="primary">LOC104225055</name>
</gene>
<dbReference type="InterPro" id="IPR044730">
    <property type="entry name" value="RNase_H-like_dom_plant"/>
</dbReference>
<dbReference type="PANTHER" id="PTHR47723:SF24">
    <property type="entry name" value="RNASE H TYPE-1 DOMAIN-CONTAINING PROTEIN"/>
    <property type="match status" value="1"/>
</dbReference>
<proteinExistence type="predicted"/>